<dbReference type="InterPro" id="IPR025827">
    <property type="entry name" value="Zn_ribbon_recom_dom"/>
</dbReference>
<dbReference type="Pfam" id="PF07508">
    <property type="entry name" value="Recombinase"/>
    <property type="match status" value="1"/>
</dbReference>
<accession>A0A5S4VJZ7</accession>
<dbReference type="InterPro" id="IPR036162">
    <property type="entry name" value="Resolvase-like_N_sf"/>
</dbReference>
<dbReference type="Pfam" id="PF00239">
    <property type="entry name" value="Resolvase"/>
    <property type="match status" value="1"/>
</dbReference>
<dbReference type="InterPro" id="IPR050639">
    <property type="entry name" value="SSR_resolvase"/>
</dbReference>
<dbReference type="InterPro" id="IPR011109">
    <property type="entry name" value="DNA_bind_recombinase_dom"/>
</dbReference>
<evidence type="ECO:0000313" key="4">
    <source>
        <dbReference type="Proteomes" id="UP000324327"/>
    </source>
</evidence>
<dbReference type="PROSITE" id="PS51736">
    <property type="entry name" value="RECOMBINASES_3"/>
    <property type="match status" value="1"/>
</dbReference>
<feature type="domain" description="Resolvase/invertase-type recombinase catalytic" evidence="1">
    <location>
        <begin position="7"/>
        <end position="164"/>
    </location>
</feature>
<dbReference type="PANTHER" id="PTHR30461">
    <property type="entry name" value="DNA-INVERTASE FROM LAMBDOID PROPHAGE"/>
    <property type="match status" value="1"/>
</dbReference>
<proteinExistence type="predicted"/>
<feature type="domain" description="Recombinase" evidence="2">
    <location>
        <begin position="172"/>
        <end position="316"/>
    </location>
</feature>
<evidence type="ECO:0000259" key="2">
    <source>
        <dbReference type="PROSITE" id="PS51737"/>
    </source>
</evidence>
<dbReference type="InterPro" id="IPR038109">
    <property type="entry name" value="DNA_bind_recomb_sf"/>
</dbReference>
<gene>
    <name evidence="3" type="ORF">FYL31_10725</name>
</gene>
<sequence length="549" mass="63526">MSEMKYRACAYLRLSREDDDKRGSTDESNSIKSQRMMIESFVRGFPDVELVKEVCDDGFSGTDYERPAFMEMIAMVEKGEIDCIIVKDLSRLGREYIGAGNYIQKYFPQKNVRFIAINDNYDSLTANSSDRYMVVPVKNFVNESYCRDISIKSRSNQQVKRMNGEYIGSFVCYGYRKDEKDKNKIVPDEEAARVVQDIFAWKLMGLSANSIAAKLNERGTLSPAEYKKAHGEKFKTSFQRNPEAKWTPKAVLRILSNEIYIGVLEQGKREKVSYKVKKTIEKPKSQWIRVENNHTPIITEADFKAVQELLKRDTRAKERMTEPKLYAGLLFCGDCGRGLVSRNVPYKDTVNEYYICSGYNRGKECTRHSIKVDVLNEIVLGEVRKYVKQLTDTKKLLSILDAKQIRFEEALNRDKEIAMLKEKEQEYSAMKSALYTDLQEKLITQEQFNRYREIYSNKLSEIAAAIKVQETTVKSIYENGIAAGQWLDDLRENMEIEKLDRMLLVSLIDKILVYEDKTVEIVFKYRNEMAKAVELVKGELEAEAMREVS</sequence>
<comment type="caution">
    <text evidence="3">The sequence shown here is derived from an EMBL/GenBank/DDBJ whole genome shotgun (WGS) entry which is preliminary data.</text>
</comment>
<name>A0A5S4VJZ7_9FIRM</name>
<dbReference type="Pfam" id="PF13408">
    <property type="entry name" value="Zn_ribbon_recom"/>
    <property type="match status" value="1"/>
</dbReference>
<organism evidence="3 4">
    <name type="scientific">Agathobacter rectalis</name>
    <dbReference type="NCBI Taxonomy" id="39491"/>
    <lineage>
        <taxon>Bacteria</taxon>
        <taxon>Bacillati</taxon>
        <taxon>Bacillota</taxon>
        <taxon>Clostridia</taxon>
        <taxon>Lachnospirales</taxon>
        <taxon>Lachnospiraceae</taxon>
        <taxon>Agathobacter</taxon>
    </lineage>
</organism>
<evidence type="ECO:0000259" key="1">
    <source>
        <dbReference type="PROSITE" id="PS51736"/>
    </source>
</evidence>
<dbReference type="GO" id="GO:0003677">
    <property type="term" value="F:DNA binding"/>
    <property type="evidence" value="ECO:0007669"/>
    <property type="project" value="InterPro"/>
</dbReference>
<dbReference type="InterPro" id="IPR006119">
    <property type="entry name" value="Resolv_N"/>
</dbReference>
<reference evidence="3 4" key="1">
    <citation type="submission" date="2019-08" db="EMBL/GenBank/DDBJ databases">
        <authorList>
            <person name="Duncan S."/>
            <person name="Walker A."/>
        </authorList>
    </citation>
    <scope>NUCLEOTIDE SEQUENCE [LARGE SCALE GENOMIC DNA]</scope>
    <source>
        <strain evidence="3 4">T3WBe13</strain>
    </source>
</reference>
<dbReference type="SUPFAM" id="SSF53041">
    <property type="entry name" value="Resolvase-like"/>
    <property type="match status" value="1"/>
</dbReference>
<dbReference type="PROSITE" id="PS51737">
    <property type="entry name" value="RECOMBINASE_DNA_BIND"/>
    <property type="match status" value="1"/>
</dbReference>
<reference evidence="3 4" key="2">
    <citation type="submission" date="2019-09" db="EMBL/GenBank/DDBJ databases">
        <title>Strain-level analysis of Eubacterium rectale using genomes from metagenomes.</title>
        <authorList>
            <person name="Karcher N."/>
            <person name="Segata N."/>
        </authorList>
    </citation>
    <scope>NUCLEOTIDE SEQUENCE [LARGE SCALE GENOMIC DNA]</scope>
    <source>
        <strain evidence="3 4">T3WBe13</strain>
    </source>
</reference>
<dbReference type="RefSeq" id="WP_148872940.1">
    <property type="nucleotide sequence ID" value="NZ_VSTF01000012.1"/>
</dbReference>
<dbReference type="EMBL" id="VSTF01000012">
    <property type="protein sequence ID" value="TYL58328.1"/>
    <property type="molecule type" value="Genomic_DNA"/>
</dbReference>
<dbReference type="SMART" id="SM00857">
    <property type="entry name" value="Resolvase"/>
    <property type="match status" value="1"/>
</dbReference>
<dbReference type="Gene3D" id="3.90.1750.20">
    <property type="entry name" value="Putative Large Serine Recombinase, Chain B, Domain 2"/>
    <property type="match status" value="1"/>
</dbReference>
<dbReference type="Gene3D" id="3.40.50.1390">
    <property type="entry name" value="Resolvase, N-terminal catalytic domain"/>
    <property type="match status" value="1"/>
</dbReference>
<evidence type="ECO:0000313" key="3">
    <source>
        <dbReference type="EMBL" id="TYL58328.1"/>
    </source>
</evidence>
<protein>
    <submittedName>
        <fullName evidence="3">Recombinase family protein</fullName>
    </submittedName>
</protein>
<dbReference type="GO" id="GO:0000150">
    <property type="term" value="F:DNA strand exchange activity"/>
    <property type="evidence" value="ECO:0007669"/>
    <property type="project" value="InterPro"/>
</dbReference>
<dbReference type="Proteomes" id="UP000324327">
    <property type="component" value="Unassembled WGS sequence"/>
</dbReference>
<dbReference type="PANTHER" id="PTHR30461:SF23">
    <property type="entry name" value="DNA RECOMBINASE-RELATED"/>
    <property type="match status" value="1"/>
</dbReference>
<dbReference type="AlphaFoldDB" id="A0A5S4VJZ7"/>